<name>A0AAN7WJF7_9PEZI</name>
<gene>
    <name evidence="1" type="ORF">LTR97_004985</name>
</gene>
<comment type="caution">
    <text evidence="1">The sequence shown here is derived from an EMBL/GenBank/DDBJ whole genome shotgun (WGS) entry which is preliminary data.</text>
</comment>
<dbReference type="EMBL" id="JAVRQU010000007">
    <property type="protein sequence ID" value="KAK5700468.1"/>
    <property type="molecule type" value="Genomic_DNA"/>
</dbReference>
<proteinExistence type="predicted"/>
<evidence type="ECO:0000313" key="1">
    <source>
        <dbReference type="EMBL" id="KAK5700468.1"/>
    </source>
</evidence>
<sequence>MAVPANGPAGRPVLSLLIPTQGPLLSNYPEGERSVWQSTPDWQMVLPNLLMPAIPVLFHPPVPSVADLAALVLIYRLNVRNPDPRRFATQYPGPHSVHRPPPPAQNLFVLVPGTNPNLQHGAQLVGKLPAFAQPPMQSLGPNPIITEQEKMTFGPNWYQIPEVAMCAVRNGYTIPQLVTLFFGPGGPPSTQDEEIAAKRISKQISLAAKVVVDVGGPDIEFRATKARNDLGAQPDLTAAAWEL</sequence>
<evidence type="ECO:0000313" key="2">
    <source>
        <dbReference type="Proteomes" id="UP001310594"/>
    </source>
</evidence>
<organism evidence="1 2">
    <name type="scientific">Elasticomyces elasticus</name>
    <dbReference type="NCBI Taxonomy" id="574655"/>
    <lineage>
        <taxon>Eukaryota</taxon>
        <taxon>Fungi</taxon>
        <taxon>Dikarya</taxon>
        <taxon>Ascomycota</taxon>
        <taxon>Pezizomycotina</taxon>
        <taxon>Dothideomycetes</taxon>
        <taxon>Dothideomycetidae</taxon>
        <taxon>Mycosphaerellales</taxon>
        <taxon>Teratosphaeriaceae</taxon>
        <taxon>Elasticomyces</taxon>
    </lineage>
</organism>
<protein>
    <submittedName>
        <fullName evidence="1">Uncharacterized protein</fullName>
    </submittedName>
</protein>
<reference evidence="1" key="1">
    <citation type="submission" date="2023-08" db="EMBL/GenBank/DDBJ databases">
        <title>Black Yeasts Isolated from many extreme environments.</title>
        <authorList>
            <person name="Coleine C."/>
            <person name="Stajich J.E."/>
            <person name="Selbmann L."/>
        </authorList>
    </citation>
    <scope>NUCLEOTIDE SEQUENCE</scope>
    <source>
        <strain evidence="1">CCFEE 5810</strain>
    </source>
</reference>
<accession>A0AAN7WJF7</accession>
<dbReference type="AlphaFoldDB" id="A0AAN7WJF7"/>
<dbReference type="Proteomes" id="UP001310594">
    <property type="component" value="Unassembled WGS sequence"/>
</dbReference>